<feature type="compositionally biased region" description="Basic and acidic residues" evidence="1">
    <location>
        <begin position="83"/>
        <end position="107"/>
    </location>
</feature>
<reference evidence="2" key="1">
    <citation type="submission" date="2015-06" db="UniProtKB">
        <authorList>
            <consortium name="EnsemblPlants"/>
        </authorList>
    </citation>
    <scope>IDENTIFICATION</scope>
</reference>
<sequence>MAEACPDSRRCLPAWMMKPCSSNEVSKTEHRNKQSAESDKGSGALDQAKPIRRQKKIVDPEDAGGLKALQRCQGKEKARRKSKDADRAVTDEFGEIEKITCKNERKVSGRAAPKNSRKRMLEDVGSDASSSGITDDEMELSAGNSRALQRCQGREKTRRKRDSADYSAKDELEEIEKTTRKNVTKVTCRAAPKNSKKQKPDNVGSETLSSGTTDDEIELTVEDLVSIAEEIVNADKEKLQDIRATKTARYEESPLNPVRSFALSNYKYTTEGGSTSSTWSTKGLMQCTAATTTDETPSECRVDKNKRHEEPERPPSIKMTGDVAEDMMNILLGPLWNSEPAAYEYKPEAVVPRTVNVNLAPQRKNDWQKTVAQAQGAPVAKKKSSLKDMVAFFLE</sequence>
<feature type="compositionally biased region" description="Basic and acidic residues" evidence="1">
    <location>
        <begin position="26"/>
        <end position="40"/>
    </location>
</feature>
<dbReference type="AlphaFoldDB" id="M8BG65"/>
<dbReference type="PANTHER" id="PTHR36756">
    <property type="entry name" value="EXPRESSED PROTEIN"/>
    <property type="match status" value="1"/>
</dbReference>
<protein>
    <submittedName>
        <fullName evidence="2">Uncharacterized protein</fullName>
    </submittedName>
</protein>
<proteinExistence type="predicted"/>
<feature type="region of interest" description="Disordered" evidence="1">
    <location>
        <begin position="185"/>
        <end position="215"/>
    </location>
</feature>
<evidence type="ECO:0000313" key="2">
    <source>
        <dbReference type="EnsemblPlants" id="EMT12705"/>
    </source>
</evidence>
<organism evidence="2">
    <name type="scientific">Aegilops tauschii</name>
    <name type="common">Tausch's goatgrass</name>
    <name type="synonym">Aegilops squarrosa</name>
    <dbReference type="NCBI Taxonomy" id="37682"/>
    <lineage>
        <taxon>Eukaryota</taxon>
        <taxon>Viridiplantae</taxon>
        <taxon>Streptophyta</taxon>
        <taxon>Embryophyta</taxon>
        <taxon>Tracheophyta</taxon>
        <taxon>Spermatophyta</taxon>
        <taxon>Magnoliopsida</taxon>
        <taxon>Liliopsida</taxon>
        <taxon>Poales</taxon>
        <taxon>Poaceae</taxon>
        <taxon>BOP clade</taxon>
        <taxon>Pooideae</taxon>
        <taxon>Triticodae</taxon>
        <taxon>Triticeae</taxon>
        <taxon>Triticinae</taxon>
        <taxon>Aegilops</taxon>
    </lineage>
</organism>
<dbReference type="EnsemblPlants" id="EMT12705">
    <property type="protein sequence ID" value="EMT12705"/>
    <property type="gene ID" value="F775_52255"/>
</dbReference>
<feature type="compositionally biased region" description="Basic and acidic residues" evidence="1">
    <location>
        <begin position="162"/>
        <end position="172"/>
    </location>
</feature>
<accession>M8BG65</accession>
<evidence type="ECO:0000256" key="1">
    <source>
        <dbReference type="SAM" id="MobiDB-lite"/>
    </source>
</evidence>
<feature type="region of interest" description="Disordered" evidence="1">
    <location>
        <begin position="16"/>
        <end position="172"/>
    </location>
</feature>
<name>M8BG65_AEGTA</name>
<dbReference type="PANTHER" id="PTHR36756:SF1">
    <property type="entry name" value="EXPRESSED PROTEIN"/>
    <property type="match status" value="1"/>
</dbReference>